<dbReference type="SUPFAM" id="SSF56645">
    <property type="entry name" value="Acyl-CoA dehydrogenase NM domain-like"/>
    <property type="match status" value="1"/>
</dbReference>
<dbReference type="Gene3D" id="1.20.140.10">
    <property type="entry name" value="Butyryl-CoA Dehydrogenase, subunit A, domain 3"/>
    <property type="match status" value="1"/>
</dbReference>
<feature type="domain" description="Acyl-CoA dehydrogenase/oxidase C-terminal" evidence="6">
    <location>
        <begin position="197"/>
        <end position="308"/>
    </location>
</feature>
<keyword evidence="9" id="KW-1185">Reference proteome</keyword>
<dbReference type="InterPro" id="IPR009075">
    <property type="entry name" value="AcylCo_DH/oxidase_C"/>
</dbReference>
<dbReference type="GO" id="GO:0050660">
    <property type="term" value="F:flavin adenine dinucleotide binding"/>
    <property type="evidence" value="ECO:0007669"/>
    <property type="project" value="InterPro"/>
</dbReference>
<dbReference type="InterPro" id="IPR009100">
    <property type="entry name" value="AcylCoA_DH/oxidase_NM_dom_sf"/>
</dbReference>
<dbReference type="RefSeq" id="WP_152214889.1">
    <property type="nucleotide sequence ID" value="NZ_JBAQYD010000352.1"/>
</dbReference>
<protein>
    <submittedName>
        <fullName evidence="8">Acyl-CoA dehydrogenase</fullName>
    </submittedName>
</protein>
<dbReference type="Pfam" id="PF00441">
    <property type="entry name" value="Acyl-CoA_dh_1"/>
    <property type="match status" value="1"/>
</dbReference>
<dbReference type="AlphaFoldDB" id="A0A6N6VQU5"/>
<evidence type="ECO:0000259" key="7">
    <source>
        <dbReference type="Pfam" id="PF02771"/>
    </source>
</evidence>
<evidence type="ECO:0000256" key="5">
    <source>
        <dbReference type="ARBA" id="ARBA00023002"/>
    </source>
</evidence>
<keyword evidence="3" id="KW-0285">Flavoprotein</keyword>
<keyword evidence="4" id="KW-0274">FAD</keyword>
<evidence type="ECO:0000256" key="2">
    <source>
        <dbReference type="ARBA" id="ARBA00009347"/>
    </source>
</evidence>
<proteinExistence type="inferred from homology"/>
<evidence type="ECO:0000313" key="9">
    <source>
        <dbReference type="Proteomes" id="UP000468901"/>
    </source>
</evidence>
<dbReference type="PANTHER" id="PTHR43884:SF20">
    <property type="entry name" value="ACYL-COA DEHYDROGENASE FADE28"/>
    <property type="match status" value="1"/>
</dbReference>
<evidence type="ECO:0000313" key="8">
    <source>
        <dbReference type="EMBL" id="KAB7741586.1"/>
    </source>
</evidence>
<sequence>MNELQTILSDSIAKLLGDHVNKEVIQQAEEGQWPAELWDALVENGMTRILVPEAQEGAGANWEDAHVVLKAAGEHSAPVPLAEAILAGFILGRAGIAVPEGVVTVMEGDFKLESGRLSGVAKSVAWGRNATHAVTVVESGWGVETVLAPLQYARIEKDQNVAREPRDTLSFDHVVVDTAWAGLPGNAVRLYGALIRSIQMAGALDYLTRASVQYANERTQFGKPIGKFQAIQQQLAVLSTQSAAVGIAAAHAAARADKVSSGDAAAFEIAVAKVRADDASSAATSIAHQVHGAIGFTYEHGLHFATRRLWSWRAEFGSGAEWADWLGRETFARGADGLWPYVTAR</sequence>
<organism evidence="8 9">
    <name type="scientific">Parvibaculum sedimenti</name>
    <dbReference type="NCBI Taxonomy" id="2608632"/>
    <lineage>
        <taxon>Bacteria</taxon>
        <taxon>Pseudomonadati</taxon>
        <taxon>Pseudomonadota</taxon>
        <taxon>Alphaproteobacteria</taxon>
        <taxon>Hyphomicrobiales</taxon>
        <taxon>Parvibaculaceae</taxon>
        <taxon>Parvibaculum</taxon>
    </lineage>
</organism>
<dbReference type="PANTHER" id="PTHR43884">
    <property type="entry name" value="ACYL-COA DEHYDROGENASE"/>
    <property type="match status" value="1"/>
</dbReference>
<dbReference type="InterPro" id="IPR013786">
    <property type="entry name" value="AcylCoA_DH/ox_N"/>
</dbReference>
<evidence type="ECO:0000256" key="3">
    <source>
        <dbReference type="ARBA" id="ARBA00022630"/>
    </source>
</evidence>
<evidence type="ECO:0000256" key="1">
    <source>
        <dbReference type="ARBA" id="ARBA00001974"/>
    </source>
</evidence>
<dbReference type="Gene3D" id="1.10.540.10">
    <property type="entry name" value="Acyl-CoA dehydrogenase/oxidase, N-terminal domain"/>
    <property type="match status" value="1"/>
</dbReference>
<comment type="cofactor">
    <cofactor evidence="1">
        <name>FAD</name>
        <dbReference type="ChEBI" id="CHEBI:57692"/>
    </cofactor>
</comment>
<feature type="domain" description="Acyl-CoA dehydrogenase/oxidase N-terminal" evidence="7">
    <location>
        <begin position="3"/>
        <end position="81"/>
    </location>
</feature>
<reference evidence="8 9" key="1">
    <citation type="submission" date="2019-09" db="EMBL/GenBank/DDBJ databases">
        <title>Parvibaculum sedimenti sp. nov., isolated from sediment.</title>
        <authorList>
            <person name="Wang Y."/>
        </authorList>
    </citation>
    <scope>NUCLEOTIDE SEQUENCE [LARGE SCALE GENOMIC DNA]</scope>
    <source>
        <strain evidence="8 9">HXT-9</strain>
    </source>
</reference>
<dbReference type="Proteomes" id="UP000468901">
    <property type="component" value="Unassembled WGS sequence"/>
</dbReference>
<dbReference type="EMBL" id="WESC01000003">
    <property type="protein sequence ID" value="KAB7741586.1"/>
    <property type="molecule type" value="Genomic_DNA"/>
</dbReference>
<accession>A0A6N6VQU5</accession>
<dbReference type="InterPro" id="IPR036250">
    <property type="entry name" value="AcylCo_DH-like_C"/>
</dbReference>
<comment type="caution">
    <text evidence="8">The sequence shown here is derived from an EMBL/GenBank/DDBJ whole genome shotgun (WGS) entry which is preliminary data.</text>
</comment>
<gene>
    <name evidence="8" type="ORF">F2P47_04060</name>
</gene>
<evidence type="ECO:0000259" key="6">
    <source>
        <dbReference type="Pfam" id="PF00441"/>
    </source>
</evidence>
<evidence type="ECO:0000256" key="4">
    <source>
        <dbReference type="ARBA" id="ARBA00022827"/>
    </source>
</evidence>
<dbReference type="Pfam" id="PF02771">
    <property type="entry name" value="Acyl-CoA_dh_N"/>
    <property type="match status" value="1"/>
</dbReference>
<dbReference type="InterPro" id="IPR037069">
    <property type="entry name" value="AcylCoA_DH/ox_N_sf"/>
</dbReference>
<keyword evidence="5" id="KW-0560">Oxidoreductase</keyword>
<name>A0A6N6VQU5_9HYPH</name>
<dbReference type="SUPFAM" id="SSF47203">
    <property type="entry name" value="Acyl-CoA dehydrogenase C-terminal domain-like"/>
    <property type="match status" value="1"/>
</dbReference>
<comment type="similarity">
    <text evidence="2">Belongs to the acyl-CoA dehydrogenase family.</text>
</comment>
<dbReference type="GO" id="GO:0003995">
    <property type="term" value="F:acyl-CoA dehydrogenase activity"/>
    <property type="evidence" value="ECO:0007669"/>
    <property type="project" value="TreeGrafter"/>
</dbReference>